<feature type="region of interest" description="Disordered" evidence="4">
    <location>
        <begin position="1"/>
        <end position="95"/>
    </location>
</feature>
<keyword evidence="3" id="KW-0175">Coiled coil</keyword>
<dbReference type="SMART" id="SM01050">
    <property type="entry name" value="CactinC_cactus"/>
    <property type="match status" value="1"/>
</dbReference>
<feature type="domain" description="Splicing factor cactin central" evidence="6">
    <location>
        <begin position="167"/>
        <end position="355"/>
    </location>
</feature>
<dbReference type="EMBL" id="MBFR01000070">
    <property type="protein sequence ID" value="PVU94920.1"/>
    <property type="molecule type" value="Genomic_DNA"/>
</dbReference>
<evidence type="ECO:0000259" key="6">
    <source>
        <dbReference type="Pfam" id="PF10312"/>
    </source>
</evidence>
<evidence type="ECO:0000259" key="5">
    <source>
        <dbReference type="Pfam" id="PF09732"/>
    </source>
</evidence>
<dbReference type="PANTHER" id="PTHR21737:SF4">
    <property type="entry name" value="SPLICING FACTOR CACTIN"/>
    <property type="match status" value="1"/>
</dbReference>
<proteinExistence type="inferred from homology"/>
<feature type="domain" description="Splicing factor Cactin C-terminal" evidence="5">
    <location>
        <begin position="496"/>
        <end position="639"/>
    </location>
</feature>
<dbReference type="GO" id="GO:0005737">
    <property type="term" value="C:cytoplasm"/>
    <property type="evidence" value="ECO:0007669"/>
    <property type="project" value="TreeGrafter"/>
</dbReference>
<dbReference type="GO" id="GO:0005681">
    <property type="term" value="C:spliceosomal complex"/>
    <property type="evidence" value="ECO:0007669"/>
    <property type="project" value="TreeGrafter"/>
</dbReference>
<protein>
    <recommendedName>
        <fullName evidence="2">Splicing factor Cactin</fullName>
    </recommendedName>
</protein>
<dbReference type="InterPro" id="IPR018816">
    <property type="entry name" value="Cactin_central"/>
</dbReference>
<feature type="compositionally biased region" description="Basic residues" evidence="4">
    <location>
        <begin position="45"/>
        <end position="64"/>
    </location>
</feature>
<dbReference type="PANTHER" id="PTHR21737">
    <property type="entry name" value="POLYGLUTAMINE BINDING PROTEIN 1/MARVEL MEMBRANE-ASSOCIATING DOMAIN CONTAINING 3"/>
    <property type="match status" value="1"/>
</dbReference>
<sequence>MRSSAEKRHQEDEYKDRYNKKDLYKEKSKYASSDIYSSDDSDYNRKKHKKKSSRHSSKYKKSKRKESSSPDNRKSSSKKDSDSKNKEESYKYISNPYGEETLKKKFVWKKKEKEEKDKGYNKKYIEQRKLELRKESEIELQKLQERRKQREYEQLLKEKEMARLQQEAENEQLGDWQERENIFHLEQAKKRAEIRIKQDRAKPIDIFAINLKVATSPESDQDDLDCSYSLQFYEPWKIVDNLDLDDINELYSDIQMYLALEKQQDNLKFWESMIIVCDARKQRLQHALNSTGVSKDVEDEIINMLDNKTIPELIDLQNQIRKKVNSNEPVDMDYWEEVLKQIIVEQAKLKINEYHKKVMSALIKKTRQSQQIEAKRNQQELAAILSKYKTPSSSLDNTQASHPQSKILNYSSDLATPDFNSAQNNTNIEVFNQSMEPVLSEKILYEDRKLPLLTEEEDRENLVSKQILALEKSEEQNDEEQAFSTEALLESQTYSWEDKYKPRKPKYFNKVHTGYEWNKYNQTHYDFDNPPPRVVQGYKFNIFYPDLIDKSQTPTYKIEPDMEFLDPNDPEKKIFAFGKKTFKGETVIIRFIAGPPYEDLAFRIVNREWEYSRKYGFRNSFNGSVLQLHFRFRRQFYKR</sequence>
<keyword evidence="8" id="KW-1185">Reference proteome</keyword>
<feature type="compositionally biased region" description="Basic and acidic residues" evidence="4">
    <location>
        <begin position="1"/>
        <end position="29"/>
    </location>
</feature>
<dbReference type="InterPro" id="IPR019134">
    <property type="entry name" value="Cactin_C"/>
</dbReference>
<gene>
    <name evidence="7" type="ORF">BB561_002182</name>
</gene>
<evidence type="ECO:0000256" key="3">
    <source>
        <dbReference type="SAM" id="Coils"/>
    </source>
</evidence>
<evidence type="ECO:0000256" key="4">
    <source>
        <dbReference type="SAM" id="MobiDB-lite"/>
    </source>
</evidence>
<evidence type="ECO:0000313" key="7">
    <source>
        <dbReference type="EMBL" id="PVU94920.1"/>
    </source>
</evidence>
<feature type="coiled-coil region" evidence="3">
    <location>
        <begin position="126"/>
        <end position="172"/>
    </location>
</feature>
<dbReference type="OrthoDB" id="265955at2759"/>
<reference evidence="7 8" key="1">
    <citation type="journal article" date="2018" name="MBio">
        <title>Comparative Genomics Reveals the Core Gene Toolbox for the Fungus-Insect Symbiosis.</title>
        <authorList>
            <person name="Wang Y."/>
            <person name="Stata M."/>
            <person name="Wang W."/>
            <person name="Stajich J.E."/>
            <person name="White M.M."/>
            <person name="Moncalvo J.M."/>
        </authorList>
    </citation>
    <scope>NUCLEOTIDE SEQUENCE [LARGE SCALE GENOMIC DNA]</scope>
    <source>
        <strain evidence="7 8">SWE-8-4</strain>
    </source>
</reference>
<dbReference type="GO" id="GO:0045292">
    <property type="term" value="P:mRNA cis splicing, via spliceosome"/>
    <property type="evidence" value="ECO:0007669"/>
    <property type="project" value="TreeGrafter"/>
</dbReference>
<comment type="caution">
    <text evidence="7">The sequence shown here is derived from an EMBL/GenBank/DDBJ whole genome shotgun (WGS) entry which is preliminary data.</text>
</comment>
<organism evidence="7 8">
    <name type="scientific">Smittium simulii</name>
    <dbReference type="NCBI Taxonomy" id="133385"/>
    <lineage>
        <taxon>Eukaryota</taxon>
        <taxon>Fungi</taxon>
        <taxon>Fungi incertae sedis</taxon>
        <taxon>Zoopagomycota</taxon>
        <taxon>Kickxellomycotina</taxon>
        <taxon>Harpellomycetes</taxon>
        <taxon>Harpellales</taxon>
        <taxon>Legeriomycetaceae</taxon>
        <taxon>Smittium</taxon>
    </lineage>
</organism>
<dbReference type="AlphaFoldDB" id="A0A2T9YRD7"/>
<evidence type="ECO:0000256" key="2">
    <source>
        <dbReference type="ARBA" id="ARBA00034534"/>
    </source>
</evidence>
<comment type="similarity">
    <text evidence="1">Belongs to the CACTIN family.</text>
</comment>
<feature type="compositionally biased region" description="Basic and acidic residues" evidence="4">
    <location>
        <begin position="65"/>
        <end position="90"/>
    </location>
</feature>
<dbReference type="Pfam" id="PF09732">
    <property type="entry name" value="CactinC_cactus"/>
    <property type="match status" value="1"/>
</dbReference>
<evidence type="ECO:0000313" key="8">
    <source>
        <dbReference type="Proteomes" id="UP000245383"/>
    </source>
</evidence>
<name>A0A2T9YRD7_9FUNG</name>
<dbReference type="Pfam" id="PF10312">
    <property type="entry name" value="Cactin_mid"/>
    <property type="match status" value="1"/>
</dbReference>
<dbReference type="Proteomes" id="UP000245383">
    <property type="component" value="Unassembled WGS sequence"/>
</dbReference>
<dbReference type="STRING" id="133385.A0A2T9YRD7"/>
<evidence type="ECO:0000256" key="1">
    <source>
        <dbReference type="ARBA" id="ARBA00006895"/>
    </source>
</evidence>
<accession>A0A2T9YRD7</accession>